<protein>
    <submittedName>
        <fullName evidence="1">Uncharacterized protein</fullName>
    </submittedName>
</protein>
<dbReference type="AlphaFoldDB" id="A0A0E9TVD7"/>
<reference evidence="1" key="1">
    <citation type="submission" date="2014-11" db="EMBL/GenBank/DDBJ databases">
        <authorList>
            <person name="Amaro Gonzalez C."/>
        </authorList>
    </citation>
    <scope>NUCLEOTIDE SEQUENCE</scope>
</reference>
<proteinExistence type="predicted"/>
<accession>A0A0E9TVD7</accession>
<organism evidence="1">
    <name type="scientific">Anguilla anguilla</name>
    <name type="common">European freshwater eel</name>
    <name type="synonym">Muraena anguilla</name>
    <dbReference type="NCBI Taxonomy" id="7936"/>
    <lineage>
        <taxon>Eukaryota</taxon>
        <taxon>Metazoa</taxon>
        <taxon>Chordata</taxon>
        <taxon>Craniata</taxon>
        <taxon>Vertebrata</taxon>
        <taxon>Euteleostomi</taxon>
        <taxon>Actinopterygii</taxon>
        <taxon>Neopterygii</taxon>
        <taxon>Teleostei</taxon>
        <taxon>Anguilliformes</taxon>
        <taxon>Anguillidae</taxon>
        <taxon>Anguilla</taxon>
    </lineage>
</organism>
<reference evidence="1" key="2">
    <citation type="journal article" date="2015" name="Fish Shellfish Immunol.">
        <title>Early steps in the European eel (Anguilla anguilla)-Vibrio vulnificus interaction in the gills: Role of the RtxA13 toxin.</title>
        <authorList>
            <person name="Callol A."/>
            <person name="Pajuelo D."/>
            <person name="Ebbesson L."/>
            <person name="Teles M."/>
            <person name="MacKenzie S."/>
            <person name="Amaro C."/>
        </authorList>
    </citation>
    <scope>NUCLEOTIDE SEQUENCE</scope>
</reference>
<evidence type="ECO:0000313" key="1">
    <source>
        <dbReference type="EMBL" id="JAH57654.1"/>
    </source>
</evidence>
<sequence length="51" mass="5751">MVILPLVNSLRTPVQLRLVSETPTPSQIEGALWFRAIVMFQGLNSLQSLRE</sequence>
<name>A0A0E9TVD7_ANGAN</name>
<dbReference type="EMBL" id="GBXM01050923">
    <property type="protein sequence ID" value="JAH57654.1"/>
    <property type="molecule type" value="Transcribed_RNA"/>
</dbReference>